<comment type="caution">
    <text evidence="2">The sequence shown here is derived from an EMBL/GenBank/DDBJ whole genome shotgun (WGS) entry which is preliminary data.</text>
</comment>
<evidence type="ECO:0000259" key="1">
    <source>
        <dbReference type="SMART" id="SM00458"/>
    </source>
</evidence>
<keyword evidence="3" id="KW-1185">Reference proteome</keyword>
<dbReference type="Gene3D" id="2.80.10.50">
    <property type="match status" value="2"/>
</dbReference>
<organism evidence="2 3">
    <name type="scientific">Turnera subulata</name>
    <dbReference type="NCBI Taxonomy" id="218843"/>
    <lineage>
        <taxon>Eukaryota</taxon>
        <taxon>Viridiplantae</taxon>
        <taxon>Streptophyta</taxon>
        <taxon>Embryophyta</taxon>
        <taxon>Tracheophyta</taxon>
        <taxon>Spermatophyta</taxon>
        <taxon>Magnoliopsida</taxon>
        <taxon>eudicotyledons</taxon>
        <taxon>Gunneridae</taxon>
        <taxon>Pentapetalae</taxon>
        <taxon>rosids</taxon>
        <taxon>fabids</taxon>
        <taxon>Malpighiales</taxon>
        <taxon>Passifloraceae</taxon>
        <taxon>Turnera</taxon>
    </lineage>
</organism>
<sequence length="322" mass="34930">MMMMKLSKDVAWVCLVLVLVVWAPFRISGVELLLQEDPKLSGPQPPILIQQLVGSGGEGQQIRGPKGLCIDVPNGEYKDGAGVILHPCHGGSNQRWTFKEDKTIRCNSNSYCLMPKNGCPVSPPNYLMISKCPDDPNGSSAQWIYYRDFQGSILHLNSGLVLTAKSDVEKEVGALTVDVDKRLPGQGWVLDDGPSFHRLESRAATGKCLTVGSDGYSVGLGGCLNSTKNDWEIIAFSSIGNNGKCLSCQDIFGKAIPCKEGSLVAARDCCVGMANQRWMQWDHEGHFFNPESGLFLTLANSGNYVIAAPAGNPNLNQVWNLL</sequence>
<dbReference type="InterPro" id="IPR035992">
    <property type="entry name" value="Ricin_B-like_lectins"/>
</dbReference>
<dbReference type="Proteomes" id="UP001141552">
    <property type="component" value="Unassembled WGS sequence"/>
</dbReference>
<evidence type="ECO:0000313" key="3">
    <source>
        <dbReference type="Proteomes" id="UP001141552"/>
    </source>
</evidence>
<name>A0A9Q0FYB7_9ROSI</name>
<feature type="domain" description="Ricin B lectin" evidence="1">
    <location>
        <begin position="195"/>
        <end position="322"/>
    </location>
</feature>
<accession>A0A9Q0FYB7</accession>
<dbReference type="AlphaFoldDB" id="A0A9Q0FYB7"/>
<protein>
    <recommendedName>
        <fullName evidence="1">Ricin B lectin domain-containing protein</fullName>
    </recommendedName>
</protein>
<feature type="domain" description="Ricin B lectin" evidence="1">
    <location>
        <begin position="58"/>
        <end position="191"/>
    </location>
</feature>
<reference evidence="2" key="1">
    <citation type="submission" date="2022-02" db="EMBL/GenBank/DDBJ databases">
        <authorList>
            <person name="Henning P.M."/>
            <person name="McCubbin A.G."/>
            <person name="Shore J.S."/>
        </authorList>
    </citation>
    <scope>NUCLEOTIDE SEQUENCE</scope>
    <source>
        <strain evidence="2">F60SS</strain>
        <tissue evidence="2">Leaves</tissue>
    </source>
</reference>
<dbReference type="SMART" id="SM00458">
    <property type="entry name" value="RICIN"/>
    <property type="match status" value="2"/>
</dbReference>
<dbReference type="Pfam" id="PF00652">
    <property type="entry name" value="Ricin_B_lectin"/>
    <property type="match status" value="2"/>
</dbReference>
<dbReference type="PROSITE" id="PS50231">
    <property type="entry name" value="RICIN_B_LECTIN"/>
    <property type="match status" value="2"/>
</dbReference>
<dbReference type="EMBL" id="JAKUCV010003192">
    <property type="protein sequence ID" value="KAJ4839787.1"/>
    <property type="molecule type" value="Genomic_DNA"/>
</dbReference>
<reference evidence="2" key="2">
    <citation type="journal article" date="2023" name="Plants (Basel)">
        <title>Annotation of the Turnera subulata (Passifloraceae) Draft Genome Reveals the S-Locus Evolved after the Divergence of Turneroideae from Passifloroideae in a Stepwise Manner.</title>
        <authorList>
            <person name="Henning P.M."/>
            <person name="Roalson E.H."/>
            <person name="Mir W."/>
            <person name="McCubbin A.G."/>
            <person name="Shore J.S."/>
        </authorList>
    </citation>
    <scope>NUCLEOTIDE SEQUENCE</scope>
    <source>
        <strain evidence="2">F60SS</strain>
    </source>
</reference>
<dbReference type="OrthoDB" id="1642280at2759"/>
<gene>
    <name evidence="2" type="ORF">Tsubulata_033808</name>
</gene>
<proteinExistence type="predicted"/>
<dbReference type="InterPro" id="IPR000772">
    <property type="entry name" value="Ricin_B_lectin"/>
</dbReference>
<evidence type="ECO:0000313" key="2">
    <source>
        <dbReference type="EMBL" id="KAJ4839787.1"/>
    </source>
</evidence>
<dbReference type="SUPFAM" id="SSF50370">
    <property type="entry name" value="Ricin B-like lectins"/>
    <property type="match status" value="2"/>
</dbReference>